<protein>
    <submittedName>
        <fullName evidence="2">Uncharacterized protein</fullName>
    </submittedName>
</protein>
<evidence type="ECO:0000256" key="1">
    <source>
        <dbReference type="SAM" id="Phobius"/>
    </source>
</evidence>
<organism evidence="2 3">
    <name type="scientific">Dendryphion nanum</name>
    <dbReference type="NCBI Taxonomy" id="256645"/>
    <lineage>
        <taxon>Eukaryota</taxon>
        <taxon>Fungi</taxon>
        <taxon>Dikarya</taxon>
        <taxon>Ascomycota</taxon>
        <taxon>Pezizomycotina</taxon>
        <taxon>Dothideomycetes</taxon>
        <taxon>Pleosporomycetidae</taxon>
        <taxon>Pleosporales</taxon>
        <taxon>Torulaceae</taxon>
        <taxon>Dendryphion</taxon>
    </lineage>
</organism>
<comment type="caution">
    <text evidence="2">The sequence shown here is derived from an EMBL/GenBank/DDBJ whole genome shotgun (WGS) entry which is preliminary data.</text>
</comment>
<feature type="transmembrane region" description="Helical" evidence="1">
    <location>
        <begin position="60"/>
        <end position="79"/>
    </location>
</feature>
<keyword evidence="1" id="KW-0472">Membrane</keyword>
<feature type="transmembrane region" description="Helical" evidence="1">
    <location>
        <begin position="7"/>
        <end position="24"/>
    </location>
</feature>
<dbReference type="Proteomes" id="UP000700596">
    <property type="component" value="Unassembled WGS sequence"/>
</dbReference>
<dbReference type="EMBL" id="JAGMWT010000014">
    <property type="protein sequence ID" value="KAH7117037.1"/>
    <property type="molecule type" value="Genomic_DNA"/>
</dbReference>
<keyword evidence="1" id="KW-1133">Transmembrane helix</keyword>
<keyword evidence="1" id="KW-0812">Transmembrane</keyword>
<proteinExistence type="predicted"/>
<keyword evidence="3" id="KW-1185">Reference proteome</keyword>
<feature type="transmembrane region" description="Helical" evidence="1">
    <location>
        <begin position="30"/>
        <end position="48"/>
    </location>
</feature>
<name>A0A9P9DDJ3_9PLEO</name>
<dbReference type="AlphaFoldDB" id="A0A9P9DDJ3"/>
<evidence type="ECO:0000313" key="2">
    <source>
        <dbReference type="EMBL" id="KAH7117037.1"/>
    </source>
</evidence>
<sequence length="84" mass="9656">MHAFDKVLIYLFLISCRSLLLSVPWRCSFYYTRCPVLLLSYVLIGLPNTFYPISSCITHTFLLVSSPFSLSLPGSFYIATEIFF</sequence>
<accession>A0A9P9DDJ3</accession>
<gene>
    <name evidence="2" type="ORF">B0J11DRAFT_538177</name>
</gene>
<reference evidence="2" key="1">
    <citation type="journal article" date="2021" name="Nat. Commun.">
        <title>Genetic determinants of endophytism in the Arabidopsis root mycobiome.</title>
        <authorList>
            <person name="Mesny F."/>
            <person name="Miyauchi S."/>
            <person name="Thiergart T."/>
            <person name="Pickel B."/>
            <person name="Atanasova L."/>
            <person name="Karlsson M."/>
            <person name="Huettel B."/>
            <person name="Barry K.W."/>
            <person name="Haridas S."/>
            <person name="Chen C."/>
            <person name="Bauer D."/>
            <person name="Andreopoulos W."/>
            <person name="Pangilinan J."/>
            <person name="LaButti K."/>
            <person name="Riley R."/>
            <person name="Lipzen A."/>
            <person name="Clum A."/>
            <person name="Drula E."/>
            <person name="Henrissat B."/>
            <person name="Kohler A."/>
            <person name="Grigoriev I.V."/>
            <person name="Martin F.M."/>
            <person name="Hacquard S."/>
        </authorList>
    </citation>
    <scope>NUCLEOTIDE SEQUENCE</scope>
    <source>
        <strain evidence="2">MPI-CAGE-CH-0243</strain>
    </source>
</reference>
<evidence type="ECO:0000313" key="3">
    <source>
        <dbReference type="Proteomes" id="UP000700596"/>
    </source>
</evidence>